<reference evidence="3" key="2">
    <citation type="submission" date="2013-03" db="EMBL/GenBank/DDBJ databases">
        <title>The Cellulophaga phages: a novel, diverse, and globally ubiquitous model system.</title>
        <authorList>
            <person name="Holmfeldt K."/>
            <person name="Solonenko N."/>
            <person name="Shah M."/>
            <person name="Corrier K."/>
            <person name="Riemann L."/>
            <person name="VerBerkmoes N.C."/>
            <person name="Sullivan M.B."/>
        </authorList>
    </citation>
    <scope>NUCLEOTIDE SEQUENCE [LARGE SCALE GENOMIC DNA]</scope>
</reference>
<evidence type="ECO:0000313" key="2">
    <source>
        <dbReference type="EMBL" id="AGO48940.1"/>
    </source>
</evidence>
<accession>S0A2B0</accession>
<dbReference type="KEGG" id="vg:16797482"/>
<evidence type="ECO:0000256" key="1">
    <source>
        <dbReference type="SAM" id="MobiDB-lite"/>
    </source>
</evidence>
<protein>
    <submittedName>
        <fullName evidence="2">Uncharacterized protein</fullName>
    </submittedName>
</protein>
<sequence length="68" mass="7671">MKRDNMMLGRTNTGFKGITKRTRPRVRKEAVTKFQASFQVKGQTIHIGEFNSAPEAVSARTNFITSLI</sequence>
<gene>
    <name evidence="2" type="ORF">Phi14:2_gp062</name>
</gene>
<feature type="region of interest" description="Disordered" evidence="1">
    <location>
        <begin position="1"/>
        <end position="26"/>
    </location>
</feature>
<name>S0A2B0_9CAUD</name>
<dbReference type="EMBL" id="KC821624">
    <property type="protein sequence ID" value="AGO48940.1"/>
    <property type="molecule type" value="Genomic_DNA"/>
</dbReference>
<reference evidence="2 3" key="1">
    <citation type="journal article" date="2013" name="Proc. Natl. Acad. Sci. U.S.A.">
        <title>Twelve previously unknown phage genera are ubiquitous in global oceans.</title>
        <authorList>
            <person name="Holmfeldt K."/>
            <person name="Solonenko N."/>
            <person name="Shah M."/>
            <person name="Corrier K."/>
            <person name="Riemann L."/>
            <person name="Verberkmoes N.C."/>
            <person name="Sullivan M.B."/>
        </authorList>
    </citation>
    <scope>NUCLEOTIDE SEQUENCE [LARGE SCALE GENOMIC DNA]</scope>
    <source>
        <strain evidence="2">Phi14:2</strain>
    </source>
</reference>
<keyword evidence="3" id="KW-1185">Reference proteome</keyword>
<dbReference type="Proteomes" id="UP000014725">
    <property type="component" value="Segment"/>
</dbReference>
<proteinExistence type="predicted"/>
<evidence type="ECO:0000313" key="3">
    <source>
        <dbReference type="Proteomes" id="UP000014725"/>
    </source>
</evidence>
<dbReference type="GeneID" id="16797482"/>
<organism evidence="2 3">
    <name type="scientific">Cellulophaga phage phi14:2</name>
    <dbReference type="NCBI Taxonomy" id="1327990"/>
    <lineage>
        <taxon>Viruses</taxon>
        <taxon>Duplodnaviria</taxon>
        <taxon>Heunggongvirae</taxon>
        <taxon>Uroviricota</taxon>
        <taxon>Caudoviricetes</taxon>
        <taxon>Crassvirales</taxon>
        <taxon>Steigviridae</taxon>
        <taxon>Asinivirinae</taxon>
        <taxon>Akihdevirus</taxon>
        <taxon>Akihdevirus balticus</taxon>
    </lineage>
</organism>